<evidence type="ECO:0000313" key="2">
    <source>
        <dbReference type="EMBL" id="CAL4151516.1"/>
    </source>
</evidence>
<name>A0AAV2S228_MEGNR</name>
<sequence length="451" mass="52427">KAEGLTLDERNVKNIFTFTSSLGHKMNITLDYLKKSAVLNKKLIIALYRSSANEILTQIDLSNTALVNKYIVSLIKLHFATTDIEHNIMNLKHALAGHNNKLSDFIIKPNKLNEYLKQLKDFSGYEPVFDIKSNAAIYYNVLTTKSKFNYPVLSFELEIPMSQPEVEKLEYQELSFDKINFEINGTNFIIANEIPQRFMAHTDTGKYFLPEFCIESEYMHLCNPNFFYNSECVKSLLNDGDWISVCEYYISANPTNSFKELSKHQFLAFTNRQTDLNCHCEVESWSDGSHKTLLNDQSFSLEKSNLIEILPWCDCTFDNIEIPRRLQLSSKKYIIWQPDGLLSNFSLDIMTVNTRIDMSLLENLEKLQIDYDNLKKANISYRNWNQDSKLYHNIHWSIQGGLTAFILIMLFSLILIVCKIHSWRKLARPQHNKMIALISEDTLRLQGEEEE</sequence>
<dbReference type="AlphaFoldDB" id="A0AAV2S228"/>
<proteinExistence type="predicted"/>
<feature type="transmembrane region" description="Helical" evidence="1">
    <location>
        <begin position="396"/>
        <end position="418"/>
    </location>
</feature>
<keyword evidence="1" id="KW-0812">Transmembrane</keyword>
<keyword evidence="3" id="KW-1185">Reference proteome</keyword>
<keyword evidence="1" id="KW-1133">Transmembrane helix</keyword>
<keyword evidence="1" id="KW-0472">Membrane</keyword>
<dbReference type="Proteomes" id="UP001497623">
    <property type="component" value="Unassembled WGS sequence"/>
</dbReference>
<gene>
    <name evidence="2" type="ORF">MNOR_LOCUS30794</name>
</gene>
<comment type="caution">
    <text evidence="2">The sequence shown here is derived from an EMBL/GenBank/DDBJ whole genome shotgun (WGS) entry which is preliminary data.</text>
</comment>
<evidence type="ECO:0008006" key="4">
    <source>
        <dbReference type="Google" id="ProtNLM"/>
    </source>
</evidence>
<feature type="non-terminal residue" evidence="2">
    <location>
        <position position="1"/>
    </location>
</feature>
<evidence type="ECO:0000313" key="3">
    <source>
        <dbReference type="Proteomes" id="UP001497623"/>
    </source>
</evidence>
<reference evidence="2 3" key="1">
    <citation type="submission" date="2024-05" db="EMBL/GenBank/DDBJ databases">
        <authorList>
            <person name="Wallberg A."/>
        </authorList>
    </citation>
    <scope>NUCLEOTIDE SEQUENCE [LARGE SCALE GENOMIC DNA]</scope>
</reference>
<protein>
    <recommendedName>
        <fullName evidence="4">Envelope protein</fullName>
    </recommendedName>
</protein>
<dbReference type="EMBL" id="CAXKWB010038373">
    <property type="protein sequence ID" value="CAL4151516.1"/>
    <property type="molecule type" value="Genomic_DNA"/>
</dbReference>
<organism evidence="2 3">
    <name type="scientific">Meganyctiphanes norvegica</name>
    <name type="common">Northern krill</name>
    <name type="synonym">Thysanopoda norvegica</name>
    <dbReference type="NCBI Taxonomy" id="48144"/>
    <lineage>
        <taxon>Eukaryota</taxon>
        <taxon>Metazoa</taxon>
        <taxon>Ecdysozoa</taxon>
        <taxon>Arthropoda</taxon>
        <taxon>Crustacea</taxon>
        <taxon>Multicrustacea</taxon>
        <taxon>Malacostraca</taxon>
        <taxon>Eumalacostraca</taxon>
        <taxon>Eucarida</taxon>
        <taxon>Euphausiacea</taxon>
        <taxon>Euphausiidae</taxon>
        <taxon>Meganyctiphanes</taxon>
    </lineage>
</organism>
<accession>A0AAV2S228</accession>
<evidence type="ECO:0000256" key="1">
    <source>
        <dbReference type="SAM" id="Phobius"/>
    </source>
</evidence>